<feature type="compositionally biased region" description="Gly residues" evidence="1">
    <location>
        <begin position="23"/>
        <end position="35"/>
    </location>
</feature>
<feature type="region of interest" description="Disordered" evidence="1">
    <location>
        <begin position="79"/>
        <end position="106"/>
    </location>
</feature>
<feature type="compositionally biased region" description="Pro residues" evidence="1">
    <location>
        <begin position="196"/>
        <end position="210"/>
    </location>
</feature>
<feature type="compositionally biased region" description="Basic and acidic residues" evidence="1">
    <location>
        <begin position="1"/>
        <end position="18"/>
    </location>
</feature>
<protein>
    <submittedName>
        <fullName evidence="2">Uncharacterized protein</fullName>
    </submittedName>
</protein>
<gene>
    <name evidence="2" type="ORF">AB5J53_28500</name>
</gene>
<sequence length="210" mass="22024">MASDDDQRDRRPGVRRADQPVVGGCGGGPAGQWRGGGRDRADAARRRSARPHEPRPHEPRTRVELHVNELTGTMSWRTLAAPGGTARSGGPRARVTSRGAAPIPTHPAAVRAAVSVPVETLTADQLRHHLAQVGALRSRVAADVALGAHVPTAVAARMRSGSAPAAGHALTVERSSTARELTRRAPGQPTRTTPSPHTPTRPPAGPAPRR</sequence>
<evidence type="ECO:0000256" key="1">
    <source>
        <dbReference type="SAM" id="MobiDB-lite"/>
    </source>
</evidence>
<dbReference type="AlphaFoldDB" id="A0AB39RLC6"/>
<feature type="region of interest" description="Disordered" evidence="1">
    <location>
        <begin position="161"/>
        <end position="210"/>
    </location>
</feature>
<dbReference type="EMBL" id="CP163443">
    <property type="protein sequence ID" value="XDQ55321.1"/>
    <property type="molecule type" value="Genomic_DNA"/>
</dbReference>
<reference evidence="2" key="1">
    <citation type="submission" date="2024-07" db="EMBL/GenBank/DDBJ databases">
        <authorList>
            <person name="Yu S.T."/>
        </authorList>
    </citation>
    <scope>NUCLEOTIDE SEQUENCE</scope>
    <source>
        <strain evidence="2">R41</strain>
    </source>
</reference>
<feature type="compositionally biased region" description="Basic and acidic residues" evidence="1">
    <location>
        <begin position="36"/>
        <end position="63"/>
    </location>
</feature>
<proteinExistence type="predicted"/>
<organism evidence="2">
    <name type="scientific">Streptomyces sp. R41</name>
    <dbReference type="NCBI Taxonomy" id="3238632"/>
    <lineage>
        <taxon>Bacteria</taxon>
        <taxon>Bacillati</taxon>
        <taxon>Actinomycetota</taxon>
        <taxon>Actinomycetes</taxon>
        <taxon>Kitasatosporales</taxon>
        <taxon>Streptomycetaceae</taxon>
        <taxon>Streptomyces</taxon>
    </lineage>
</organism>
<evidence type="ECO:0000313" key="2">
    <source>
        <dbReference type="EMBL" id="XDQ55321.1"/>
    </source>
</evidence>
<dbReference type="RefSeq" id="WP_369248499.1">
    <property type="nucleotide sequence ID" value="NZ_CP163443.1"/>
</dbReference>
<accession>A0AB39RLC6</accession>
<name>A0AB39RLC6_9ACTN</name>
<feature type="region of interest" description="Disordered" evidence="1">
    <location>
        <begin position="1"/>
        <end position="63"/>
    </location>
</feature>